<dbReference type="KEGG" id="trz:GWP43_07610"/>
<organism evidence="2 3">
    <name type="scientific">Treponema vincentii</name>
    <dbReference type="NCBI Taxonomy" id="69710"/>
    <lineage>
        <taxon>Bacteria</taxon>
        <taxon>Pseudomonadati</taxon>
        <taxon>Spirochaetota</taxon>
        <taxon>Spirochaetia</taxon>
        <taxon>Spirochaetales</taxon>
        <taxon>Treponemataceae</taxon>
        <taxon>Treponema</taxon>
    </lineage>
</organism>
<dbReference type="Pfam" id="PF09605">
    <property type="entry name" value="Trep_Strep"/>
    <property type="match status" value="1"/>
</dbReference>
<feature type="transmembrane region" description="Helical" evidence="1">
    <location>
        <begin position="16"/>
        <end position="37"/>
    </location>
</feature>
<proteinExistence type="predicted"/>
<keyword evidence="1" id="KW-0812">Transmembrane</keyword>
<evidence type="ECO:0000313" key="3">
    <source>
        <dbReference type="Proteomes" id="UP000464374"/>
    </source>
</evidence>
<dbReference type="EMBL" id="CP048020">
    <property type="protein sequence ID" value="QHX43335.1"/>
    <property type="molecule type" value="Genomic_DNA"/>
</dbReference>
<keyword evidence="1" id="KW-1133">Transmembrane helix</keyword>
<evidence type="ECO:0000313" key="2">
    <source>
        <dbReference type="EMBL" id="QHX43335.1"/>
    </source>
</evidence>
<keyword evidence="1" id="KW-0472">Membrane</keyword>
<feature type="transmembrane region" description="Helical" evidence="1">
    <location>
        <begin position="43"/>
        <end position="62"/>
    </location>
</feature>
<dbReference type="RefSeq" id="WP_162663662.1">
    <property type="nucleotide sequence ID" value="NZ_CP048020.1"/>
</dbReference>
<dbReference type="InterPro" id="IPR011733">
    <property type="entry name" value="CHP02185_IM"/>
</dbReference>
<accession>A0A6P1Y1C9</accession>
<gene>
    <name evidence="2" type="ORF">GWP43_07610</name>
</gene>
<dbReference type="Proteomes" id="UP000464374">
    <property type="component" value="Chromosome"/>
</dbReference>
<protein>
    <submittedName>
        <fullName evidence="2">MptD family putative ECF transporter S component</fullName>
    </submittedName>
</protein>
<name>A0A6P1Y1C9_9SPIR</name>
<dbReference type="AlphaFoldDB" id="A0A6P1Y1C9"/>
<feature type="transmembrane region" description="Helical" evidence="1">
    <location>
        <begin position="89"/>
        <end position="109"/>
    </location>
</feature>
<feature type="transmembrane region" description="Helical" evidence="1">
    <location>
        <begin position="167"/>
        <end position="186"/>
    </location>
</feature>
<sequence>MSSTTQSDKKMRTKDFIYAGAFGALYIVLMLIIVMGSSAISPVLYFMAPLTVGLICGTVYMLCVLKVHKFGAALIFGAFFTLITCTQSLYAVIFSLAAALIAELILFLGKYQSRKMYLLSFVFFNLNMAAPTLMLLTDYNKFMMLSEKYSGAAYAQSFAKLAFNGKIWFAILGCAIAGGIGGALIAKNLVKKHFEKAGAV</sequence>
<reference evidence="2 3" key="1">
    <citation type="submission" date="2020-01" db="EMBL/GenBank/DDBJ databases">
        <title>Complete genome sequence of a human oral phylogroup 1 Treponema sp. strain ATCC 700766, originally isolated from periodontitis dental plaque.</title>
        <authorList>
            <person name="Chan Y."/>
            <person name="Huo Y.-B."/>
            <person name="Yu X.-L."/>
            <person name="Zeng H."/>
            <person name="Leung W.-K."/>
            <person name="Watt R.M."/>
        </authorList>
    </citation>
    <scope>NUCLEOTIDE SEQUENCE [LARGE SCALE GENOMIC DNA]</scope>
    <source>
        <strain evidence="2 3">OMZ 804</strain>
    </source>
</reference>
<evidence type="ECO:0000256" key="1">
    <source>
        <dbReference type="SAM" id="Phobius"/>
    </source>
</evidence>
<dbReference type="NCBIfam" id="TIGR02185">
    <property type="entry name" value="Trep_Strep"/>
    <property type="match status" value="1"/>
</dbReference>
<feature type="transmembrane region" description="Helical" evidence="1">
    <location>
        <begin position="67"/>
        <end position="83"/>
    </location>
</feature>
<feature type="transmembrane region" description="Helical" evidence="1">
    <location>
        <begin position="116"/>
        <end position="136"/>
    </location>
</feature>